<name>A0A9Q9AWY5_9PEZI</name>
<dbReference type="InterPro" id="IPR000210">
    <property type="entry name" value="BTB/POZ_dom"/>
</dbReference>
<evidence type="ECO:0000259" key="1">
    <source>
        <dbReference type="PROSITE" id="PS50097"/>
    </source>
</evidence>
<dbReference type="SUPFAM" id="SSF54695">
    <property type="entry name" value="POZ domain"/>
    <property type="match status" value="1"/>
</dbReference>
<keyword evidence="3" id="KW-1185">Reference proteome</keyword>
<dbReference type="Gene3D" id="3.30.710.10">
    <property type="entry name" value="Potassium Channel Kv1.1, Chain A"/>
    <property type="match status" value="1"/>
</dbReference>
<organism evidence="2 3">
    <name type="scientific">Septoria linicola</name>
    <dbReference type="NCBI Taxonomy" id="215465"/>
    <lineage>
        <taxon>Eukaryota</taxon>
        <taxon>Fungi</taxon>
        <taxon>Dikarya</taxon>
        <taxon>Ascomycota</taxon>
        <taxon>Pezizomycotina</taxon>
        <taxon>Dothideomycetes</taxon>
        <taxon>Dothideomycetidae</taxon>
        <taxon>Mycosphaerellales</taxon>
        <taxon>Mycosphaerellaceae</taxon>
        <taxon>Septoria</taxon>
    </lineage>
</organism>
<dbReference type="Pfam" id="PF00651">
    <property type="entry name" value="BTB"/>
    <property type="match status" value="1"/>
</dbReference>
<proteinExistence type="predicted"/>
<evidence type="ECO:0000313" key="2">
    <source>
        <dbReference type="EMBL" id="USW56660.1"/>
    </source>
</evidence>
<feature type="domain" description="BTB" evidence="1">
    <location>
        <begin position="26"/>
        <end position="81"/>
    </location>
</feature>
<dbReference type="PROSITE" id="PS50097">
    <property type="entry name" value="BTB"/>
    <property type="match status" value="1"/>
</dbReference>
<gene>
    <name evidence="2" type="ORF">Slin15195_G099790</name>
</gene>
<dbReference type="AlphaFoldDB" id="A0A9Q9AWY5"/>
<evidence type="ECO:0000313" key="3">
    <source>
        <dbReference type="Proteomes" id="UP001056384"/>
    </source>
</evidence>
<sequence>MSDSETEGLLESEILLERVWKSEKWSDLKIKSRDGNVYSVHKVIVCERSTFFARACPGLLDVPLYIDEQADVLELMLRWLYALDESKLFKYCLDNSKAADLYEAAADYGIPTLTEQIEEQLDLGGDVYDRDLDEKLPPNFVKELIRHTTLSIGEIMADGELWSILQDYSGYQKAVITYLAKGSDKVEQDLFL</sequence>
<dbReference type="EMBL" id="CP099425">
    <property type="protein sequence ID" value="USW56660.1"/>
    <property type="molecule type" value="Genomic_DNA"/>
</dbReference>
<accession>A0A9Q9AWY5</accession>
<dbReference type="InterPro" id="IPR011333">
    <property type="entry name" value="SKP1/BTB/POZ_sf"/>
</dbReference>
<dbReference type="Proteomes" id="UP001056384">
    <property type="component" value="Chromosome 8"/>
</dbReference>
<protein>
    <submittedName>
        <fullName evidence="2">BTB/POZ domain-containing protein</fullName>
    </submittedName>
</protein>
<reference evidence="2" key="1">
    <citation type="submission" date="2022-06" db="EMBL/GenBank/DDBJ databases">
        <title>Complete genome sequences of two strains of the flax pathogen Septoria linicola.</title>
        <authorList>
            <person name="Lapalu N."/>
            <person name="Simon A."/>
            <person name="Demenou B."/>
            <person name="Paumier D."/>
            <person name="Guillot M.-P."/>
            <person name="Gout L."/>
            <person name="Valade R."/>
        </authorList>
    </citation>
    <scope>NUCLEOTIDE SEQUENCE</scope>
    <source>
        <strain evidence="2">SE15195</strain>
    </source>
</reference>